<dbReference type="EMBL" id="VUJW01000003">
    <property type="protein sequence ID" value="KAA1427425.1"/>
    <property type="molecule type" value="Genomic_DNA"/>
</dbReference>
<proteinExistence type="predicted"/>
<protein>
    <recommendedName>
        <fullName evidence="3">Type IV toxin-antitoxin system AbiEi family antitoxin domain-containing protein</fullName>
    </recommendedName>
</protein>
<evidence type="ECO:0008006" key="3">
    <source>
        <dbReference type="Google" id="ProtNLM"/>
    </source>
</evidence>
<accession>A0A5B1M2J5</accession>
<sequence length="316" mass="35609">MDPRLLSICAVHGVFLRRGANDLGYRDETIKKLVEARIWHRVRRGAYVFGETWRASDPSEQYRLFCLAAARQSKTEVIASHTSAVGFHGGPLWGLDTSVAHLTRTDGRTGRKAAGVQQHRGTLLDGDVVDVDGRPVISPTRAALEVTTLAPVEASLCVADDFLRRKLTTPEQLASRYALMTTWPATLTTDLVIRLADGRHESVGETRTAYLIWREGLPYAEPQFEVYDENGVLVARLDFAWPEHKLFLEFDGIQKYVKPLREGETITDVVLREKHREDLVCALTGWRCIRITWTDLARPHVMVQRVRNLLGSKSPV</sequence>
<gene>
    <name evidence="1" type="ORF">F0U47_08100</name>
</gene>
<name>A0A5B1M2J5_9ACTN</name>
<comment type="caution">
    <text evidence="1">The sequence shown here is derived from an EMBL/GenBank/DDBJ whole genome shotgun (WGS) entry which is preliminary data.</text>
</comment>
<evidence type="ECO:0000313" key="1">
    <source>
        <dbReference type="EMBL" id="KAA1427425.1"/>
    </source>
</evidence>
<dbReference type="AlphaFoldDB" id="A0A5B1M2J5"/>
<keyword evidence="2" id="KW-1185">Reference proteome</keyword>
<evidence type="ECO:0000313" key="2">
    <source>
        <dbReference type="Proteomes" id="UP000324351"/>
    </source>
</evidence>
<dbReference type="RefSeq" id="WP_149749791.1">
    <property type="nucleotide sequence ID" value="NZ_VUJW01000003.1"/>
</dbReference>
<organism evidence="1 2">
    <name type="scientific">Nocardioides antri</name>
    <dbReference type="NCBI Taxonomy" id="2607659"/>
    <lineage>
        <taxon>Bacteria</taxon>
        <taxon>Bacillati</taxon>
        <taxon>Actinomycetota</taxon>
        <taxon>Actinomycetes</taxon>
        <taxon>Propionibacteriales</taxon>
        <taxon>Nocardioidaceae</taxon>
        <taxon>Nocardioides</taxon>
    </lineage>
</organism>
<reference evidence="1 2" key="2">
    <citation type="submission" date="2019-09" db="EMBL/GenBank/DDBJ databases">
        <authorList>
            <person name="Jin C."/>
        </authorList>
    </citation>
    <scope>NUCLEOTIDE SEQUENCE [LARGE SCALE GENOMIC DNA]</scope>
    <source>
        <strain evidence="1 2">BN140041</strain>
    </source>
</reference>
<reference evidence="1 2" key="1">
    <citation type="submission" date="2019-09" db="EMBL/GenBank/DDBJ databases">
        <title>Nocardioides panacisoli sp. nov., isolated from the soil of a ginseng field.</title>
        <authorList>
            <person name="Cho C."/>
        </authorList>
    </citation>
    <scope>NUCLEOTIDE SEQUENCE [LARGE SCALE GENOMIC DNA]</scope>
    <source>
        <strain evidence="1 2">BN140041</strain>
    </source>
</reference>
<dbReference type="Proteomes" id="UP000324351">
    <property type="component" value="Unassembled WGS sequence"/>
</dbReference>